<dbReference type="InterPro" id="IPR011014">
    <property type="entry name" value="MscS_channel_TM-2"/>
</dbReference>
<feature type="transmembrane region" description="Helical" evidence="7">
    <location>
        <begin position="276"/>
        <end position="296"/>
    </location>
</feature>
<dbReference type="GO" id="GO:0008381">
    <property type="term" value="F:mechanosensitive monoatomic ion channel activity"/>
    <property type="evidence" value="ECO:0007669"/>
    <property type="project" value="UniProtKB-ARBA"/>
</dbReference>
<keyword evidence="5 7" id="KW-1133">Transmembrane helix</keyword>
<feature type="domain" description="Mechanosensitive ion channel MscS" evidence="8">
    <location>
        <begin position="602"/>
        <end position="667"/>
    </location>
</feature>
<gene>
    <name evidence="11" type="ORF">EV200_10961</name>
    <name evidence="10" type="ORF">GCM10011413_14640</name>
</gene>
<dbReference type="InterPro" id="IPR010920">
    <property type="entry name" value="LSM_dom_sf"/>
</dbReference>
<evidence type="ECO:0000256" key="1">
    <source>
        <dbReference type="ARBA" id="ARBA00004651"/>
    </source>
</evidence>
<keyword evidence="3" id="KW-1003">Cell membrane</keyword>
<dbReference type="Proteomes" id="UP000622648">
    <property type="component" value="Unassembled WGS sequence"/>
</dbReference>
<dbReference type="EMBL" id="SLWO01000009">
    <property type="protein sequence ID" value="TCO19878.1"/>
    <property type="molecule type" value="Genomic_DNA"/>
</dbReference>
<dbReference type="InterPro" id="IPR049278">
    <property type="entry name" value="MS_channel_C"/>
</dbReference>
<name>A0A4R2H3J7_9SPHI</name>
<proteinExistence type="inferred from homology"/>
<feature type="transmembrane region" description="Helical" evidence="7">
    <location>
        <begin position="357"/>
        <end position="375"/>
    </location>
</feature>
<accession>A0A4R2H3J7</accession>
<dbReference type="SUPFAM" id="SSF50182">
    <property type="entry name" value="Sm-like ribonucleoproteins"/>
    <property type="match status" value="1"/>
</dbReference>
<comment type="caution">
    <text evidence="11">The sequence shown here is derived from an EMBL/GenBank/DDBJ whole genome shotgun (WGS) entry which is preliminary data.</text>
</comment>
<feature type="transmembrane region" description="Helical" evidence="7">
    <location>
        <begin position="585"/>
        <end position="607"/>
    </location>
</feature>
<dbReference type="InterPro" id="IPR006685">
    <property type="entry name" value="MscS_channel_2nd"/>
</dbReference>
<evidence type="ECO:0000256" key="6">
    <source>
        <dbReference type="ARBA" id="ARBA00023136"/>
    </source>
</evidence>
<evidence type="ECO:0000256" key="7">
    <source>
        <dbReference type="SAM" id="Phobius"/>
    </source>
</evidence>
<evidence type="ECO:0000313" key="10">
    <source>
        <dbReference type="EMBL" id="GGE49580.1"/>
    </source>
</evidence>
<organism evidence="11 12">
    <name type="scientific">Pedobacter psychrotolerans</name>
    <dbReference type="NCBI Taxonomy" id="1843235"/>
    <lineage>
        <taxon>Bacteria</taxon>
        <taxon>Pseudomonadati</taxon>
        <taxon>Bacteroidota</taxon>
        <taxon>Sphingobacteriia</taxon>
        <taxon>Sphingobacteriales</taxon>
        <taxon>Sphingobacteriaceae</taxon>
        <taxon>Pedobacter</taxon>
    </lineage>
</organism>
<feature type="domain" description="Mechanosensitive ion channel MscS C-terminal" evidence="9">
    <location>
        <begin position="679"/>
        <end position="758"/>
    </location>
</feature>
<dbReference type="PANTHER" id="PTHR30347">
    <property type="entry name" value="POTASSIUM CHANNEL RELATED"/>
    <property type="match status" value="1"/>
</dbReference>
<dbReference type="OrthoDB" id="9809206at2"/>
<dbReference type="Gene3D" id="2.30.30.60">
    <property type="match status" value="1"/>
</dbReference>
<protein>
    <submittedName>
        <fullName evidence="11">Small-conductance mechanosensitive channel</fullName>
    </submittedName>
</protein>
<feature type="transmembrane region" description="Helical" evidence="7">
    <location>
        <begin position="302"/>
        <end position="320"/>
    </location>
</feature>
<comment type="similarity">
    <text evidence="2">Belongs to the MscS (TC 1.A.23) family.</text>
</comment>
<evidence type="ECO:0000256" key="2">
    <source>
        <dbReference type="ARBA" id="ARBA00008017"/>
    </source>
</evidence>
<feature type="transmembrane region" description="Helical" evidence="7">
    <location>
        <begin position="469"/>
        <end position="494"/>
    </location>
</feature>
<dbReference type="AlphaFoldDB" id="A0A4R2H3J7"/>
<keyword evidence="6 7" id="KW-0472">Membrane</keyword>
<evidence type="ECO:0000259" key="9">
    <source>
        <dbReference type="Pfam" id="PF21082"/>
    </source>
</evidence>
<feature type="transmembrane region" description="Helical" evidence="7">
    <location>
        <begin position="514"/>
        <end position="538"/>
    </location>
</feature>
<dbReference type="GO" id="GO:0005886">
    <property type="term" value="C:plasma membrane"/>
    <property type="evidence" value="ECO:0007669"/>
    <property type="project" value="UniProtKB-SubCell"/>
</dbReference>
<keyword evidence="13" id="KW-1185">Reference proteome</keyword>
<feature type="transmembrane region" description="Helical" evidence="7">
    <location>
        <begin position="559"/>
        <end position="579"/>
    </location>
</feature>
<dbReference type="InterPro" id="IPR052702">
    <property type="entry name" value="MscS-like_channel"/>
</dbReference>
<dbReference type="Proteomes" id="UP000295684">
    <property type="component" value="Unassembled WGS sequence"/>
</dbReference>
<comment type="subcellular location">
    <subcellularLocation>
        <location evidence="1">Cell membrane</location>
        <topology evidence="1">Multi-pass membrane protein</topology>
    </subcellularLocation>
</comment>
<dbReference type="Pfam" id="PF00924">
    <property type="entry name" value="MS_channel_2nd"/>
    <property type="match status" value="1"/>
</dbReference>
<reference evidence="10" key="1">
    <citation type="journal article" date="2014" name="Int. J. Syst. Evol. Microbiol.">
        <title>Complete genome of a new Firmicutes species belonging to the dominant human colonic microbiota ('Ruminococcus bicirculans') reveals two chromosomes and a selective capacity to utilize plant glucans.</title>
        <authorList>
            <consortium name="NISC Comparative Sequencing Program"/>
            <person name="Wegmann U."/>
            <person name="Louis P."/>
            <person name="Goesmann A."/>
            <person name="Henrissat B."/>
            <person name="Duncan S.H."/>
            <person name="Flint H.J."/>
        </authorList>
    </citation>
    <scope>NUCLEOTIDE SEQUENCE</scope>
    <source>
        <strain evidence="10">CGMCC 1.15644</strain>
    </source>
</reference>
<dbReference type="Gene3D" id="3.30.70.100">
    <property type="match status" value="1"/>
</dbReference>
<dbReference type="EMBL" id="BMJO01000002">
    <property type="protein sequence ID" value="GGE49580.1"/>
    <property type="molecule type" value="Genomic_DNA"/>
</dbReference>
<evidence type="ECO:0000256" key="3">
    <source>
        <dbReference type="ARBA" id="ARBA00022475"/>
    </source>
</evidence>
<feature type="transmembrane region" description="Helical" evidence="7">
    <location>
        <begin position="420"/>
        <end position="448"/>
    </location>
</feature>
<reference evidence="10" key="4">
    <citation type="submission" date="2024-05" db="EMBL/GenBank/DDBJ databases">
        <authorList>
            <person name="Sun Q."/>
            <person name="Zhou Y."/>
        </authorList>
    </citation>
    <scope>NUCLEOTIDE SEQUENCE</scope>
    <source>
        <strain evidence="10">CGMCC 1.15644</strain>
    </source>
</reference>
<dbReference type="SUPFAM" id="SSF82861">
    <property type="entry name" value="Mechanosensitive channel protein MscS (YggB), transmembrane region"/>
    <property type="match status" value="1"/>
</dbReference>
<evidence type="ECO:0000256" key="4">
    <source>
        <dbReference type="ARBA" id="ARBA00022692"/>
    </source>
</evidence>
<reference evidence="13" key="2">
    <citation type="journal article" date="2019" name="Int. J. Syst. Evol. Microbiol.">
        <title>The Global Catalogue of Microorganisms (GCM) 10K type strain sequencing project: providing services to taxonomists for standard genome sequencing and annotation.</title>
        <authorList>
            <consortium name="The Broad Institute Genomics Platform"/>
            <consortium name="The Broad Institute Genome Sequencing Center for Infectious Disease"/>
            <person name="Wu L."/>
            <person name="Ma J."/>
        </authorList>
    </citation>
    <scope>NUCLEOTIDE SEQUENCE [LARGE SCALE GENOMIC DNA]</scope>
    <source>
        <strain evidence="13">CGMCC 1.15644</strain>
    </source>
</reference>
<evidence type="ECO:0000313" key="12">
    <source>
        <dbReference type="Proteomes" id="UP000295684"/>
    </source>
</evidence>
<evidence type="ECO:0000259" key="8">
    <source>
        <dbReference type="Pfam" id="PF00924"/>
    </source>
</evidence>
<evidence type="ECO:0000256" key="5">
    <source>
        <dbReference type="ARBA" id="ARBA00022989"/>
    </source>
</evidence>
<dbReference type="InterPro" id="IPR023408">
    <property type="entry name" value="MscS_beta-dom_sf"/>
</dbReference>
<evidence type="ECO:0000313" key="13">
    <source>
        <dbReference type="Proteomes" id="UP000622648"/>
    </source>
</evidence>
<dbReference type="Gene3D" id="1.10.287.1260">
    <property type="match status" value="1"/>
</dbReference>
<sequence length="775" mass="87065">MQRFAQLSAKKSADEFNADKAALAQARILEEAKKAMQKAKSYLKTASDTLVAKAQLASIEKDYNAAVDGVMINKGTAQTFRNLTSTSKILSELLNKAIARKIRLDNQQQSIINFRYQLDSLISLPELFKFPIDSADLYKYIQQLRVVALEINPIDSALKISSTRVQLLQNVVNVRVLNLQTTLEEINHYQMEMGTNILHREFVNIWDDAGSHRPFKQILRQGKEKGLLTLTFYLQNNLGKLFILILLIFFSFIYLRSLKKIYIENKILSDDFEGQLVLRYPLASAVLIVISIFQFIFFSPPFILNVIFWIMSCLSLTIMFKNFIVKYWMNVWLVMVVLFMIAAVDNLILQASRPERWMMLVLSILGVASGAYVLIKGRREELREKLILVAIGLMTAIELGSICCNIFGRYNLGKALLISGYLNVVVAILFLWTIRLINEGLYLAYNVYTKQELKLFYLNFSKVGKNVPALFYIVLIVGWIILFGRNFAGFDYIAKPLREFFATDRTIGDYTFSINGLLLFFVIMSIAVITSKIVSFFASDKHLAQNKEQASQGIGSWLLLVRITILTLGLFLAVAAVGIPLDRITLVLGALGVGIGFGLQALVNNLVSGLIIAFEKPVNVGDAVEIDGQGGKVKSIGFRSSVVATYDGADVIMPNGDLLNSHLINWSLGGNRRRSTLLIGVAYDSDLNLVKKVLLDILSTEPRLTTNPAPIVQYEQFNSSSIDVRIFFWTKNMRDSAVVKSDLIMSINAGFKINGISIPFPQQDLHFPNAKHKDL</sequence>
<feature type="transmembrane region" description="Helical" evidence="7">
    <location>
        <begin position="327"/>
        <end position="351"/>
    </location>
</feature>
<feature type="transmembrane region" description="Helical" evidence="7">
    <location>
        <begin position="238"/>
        <end position="255"/>
    </location>
</feature>
<dbReference type="PANTHER" id="PTHR30347:SF1">
    <property type="entry name" value="MECHANOSENSITIVE CHANNEL MSCK"/>
    <property type="match status" value="1"/>
</dbReference>
<evidence type="ECO:0000313" key="11">
    <source>
        <dbReference type="EMBL" id="TCO19878.1"/>
    </source>
</evidence>
<reference evidence="11 12" key="3">
    <citation type="submission" date="2019-03" db="EMBL/GenBank/DDBJ databases">
        <title>Genomic Encyclopedia of Type Strains, Phase IV (KMG-IV): sequencing the most valuable type-strain genomes for metagenomic binning, comparative biology and taxonomic classification.</title>
        <authorList>
            <person name="Goeker M."/>
        </authorList>
    </citation>
    <scope>NUCLEOTIDE SEQUENCE [LARGE SCALE GENOMIC DNA]</scope>
    <source>
        <strain evidence="11 12">DSM 103236</strain>
    </source>
</reference>
<keyword evidence="4 7" id="KW-0812">Transmembrane</keyword>
<dbReference type="InterPro" id="IPR011066">
    <property type="entry name" value="MscS_channel_C_sf"/>
</dbReference>
<feature type="transmembrane region" description="Helical" evidence="7">
    <location>
        <begin position="387"/>
        <end position="408"/>
    </location>
</feature>
<dbReference type="Pfam" id="PF21082">
    <property type="entry name" value="MS_channel_3rd"/>
    <property type="match status" value="1"/>
</dbReference>
<dbReference type="SUPFAM" id="SSF82689">
    <property type="entry name" value="Mechanosensitive channel protein MscS (YggB), C-terminal domain"/>
    <property type="match status" value="1"/>
</dbReference>